<dbReference type="InterPro" id="IPR050375">
    <property type="entry name" value="MFS_TsgA-like"/>
</dbReference>
<accession>A0A437R0T2</accession>
<keyword evidence="9 11" id="KW-1133">Transmembrane helix</keyword>
<evidence type="ECO:0000256" key="9">
    <source>
        <dbReference type="ARBA" id="ARBA00022989"/>
    </source>
</evidence>
<dbReference type="SUPFAM" id="SSF103473">
    <property type="entry name" value="MFS general substrate transporter"/>
    <property type="match status" value="1"/>
</dbReference>
<dbReference type="InterPro" id="IPR011701">
    <property type="entry name" value="MFS"/>
</dbReference>
<keyword evidence="6" id="KW-0997">Cell inner membrane</keyword>
<evidence type="ECO:0000256" key="6">
    <source>
        <dbReference type="ARBA" id="ARBA00022519"/>
    </source>
</evidence>
<dbReference type="OrthoDB" id="9795150at2"/>
<keyword evidence="7" id="KW-0762">Sugar transport</keyword>
<keyword evidence="8 11" id="KW-0812">Transmembrane</keyword>
<feature type="transmembrane region" description="Helical" evidence="11">
    <location>
        <begin position="373"/>
        <end position="393"/>
    </location>
</feature>
<comment type="caution">
    <text evidence="13">The sequence shown here is derived from an EMBL/GenBank/DDBJ whole genome shotgun (WGS) entry which is preliminary data.</text>
</comment>
<evidence type="ECO:0000313" key="14">
    <source>
        <dbReference type="Proteomes" id="UP000283077"/>
    </source>
</evidence>
<dbReference type="GO" id="GO:0005886">
    <property type="term" value="C:plasma membrane"/>
    <property type="evidence" value="ECO:0007669"/>
    <property type="project" value="UniProtKB-SubCell"/>
</dbReference>
<dbReference type="GO" id="GO:0005354">
    <property type="term" value="F:galactose transmembrane transporter activity"/>
    <property type="evidence" value="ECO:0007669"/>
    <property type="project" value="InterPro"/>
</dbReference>
<dbReference type="InterPro" id="IPR005964">
    <property type="entry name" value="Glc/Gal_transptr_bac"/>
</dbReference>
<evidence type="ECO:0000256" key="1">
    <source>
        <dbReference type="ARBA" id="ARBA00003321"/>
    </source>
</evidence>
<dbReference type="CDD" id="cd17394">
    <property type="entry name" value="MFS_FucP_like"/>
    <property type="match status" value="1"/>
</dbReference>
<dbReference type="NCBIfam" id="TIGR01272">
    <property type="entry name" value="gluP"/>
    <property type="match status" value="1"/>
</dbReference>
<feature type="transmembrane region" description="Helical" evidence="11">
    <location>
        <begin position="88"/>
        <end position="112"/>
    </location>
</feature>
<proteinExistence type="inferred from homology"/>
<dbReference type="Proteomes" id="UP000283077">
    <property type="component" value="Unassembled WGS sequence"/>
</dbReference>
<evidence type="ECO:0000256" key="11">
    <source>
        <dbReference type="SAM" id="Phobius"/>
    </source>
</evidence>
<comment type="similarity">
    <text evidence="3">Belongs to the major facilitator superfamily. FHS transporter (TC 2.A.1.7) family.</text>
</comment>
<feature type="domain" description="Major facilitator superfamily (MFS) profile" evidence="12">
    <location>
        <begin position="1"/>
        <end position="409"/>
    </location>
</feature>
<dbReference type="PROSITE" id="PS50850">
    <property type="entry name" value="MFS"/>
    <property type="match status" value="1"/>
</dbReference>
<feature type="transmembrane region" description="Helical" evidence="11">
    <location>
        <begin position="34"/>
        <end position="52"/>
    </location>
</feature>
<feature type="transmembrane region" description="Helical" evidence="11">
    <location>
        <begin position="172"/>
        <end position="191"/>
    </location>
</feature>
<dbReference type="PANTHER" id="PTHR43702:SF3">
    <property type="entry name" value="PROTEIN TSGA"/>
    <property type="match status" value="1"/>
</dbReference>
<comment type="subcellular location">
    <subcellularLocation>
        <location evidence="2">Cell inner membrane</location>
        <topology evidence="2">Multi-pass membrane protein</topology>
    </subcellularLocation>
</comment>
<feature type="transmembrane region" description="Helical" evidence="11">
    <location>
        <begin position="64"/>
        <end position="82"/>
    </location>
</feature>
<feature type="transmembrane region" description="Helical" evidence="11">
    <location>
        <begin position="289"/>
        <end position="306"/>
    </location>
</feature>
<gene>
    <name evidence="13" type="ORF">EOE67_06400</name>
</gene>
<feature type="transmembrane region" description="Helical" evidence="11">
    <location>
        <begin position="348"/>
        <end position="367"/>
    </location>
</feature>
<dbReference type="GO" id="GO:0055056">
    <property type="term" value="F:D-glucose transmembrane transporter activity"/>
    <property type="evidence" value="ECO:0007669"/>
    <property type="project" value="InterPro"/>
</dbReference>
<dbReference type="PANTHER" id="PTHR43702">
    <property type="entry name" value="L-FUCOSE-PROTON SYMPORTER"/>
    <property type="match status" value="1"/>
</dbReference>
<keyword evidence="5" id="KW-1003">Cell membrane</keyword>
<evidence type="ECO:0000256" key="2">
    <source>
        <dbReference type="ARBA" id="ARBA00004429"/>
    </source>
</evidence>
<evidence type="ECO:0000313" key="13">
    <source>
        <dbReference type="EMBL" id="RVU40374.1"/>
    </source>
</evidence>
<keyword evidence="10 11" id="KW-0472">Membrane</keyword>
<feature type="transmembrane region" description="Helical" evidence="11">
    <location>
        <begin position="312"/>
        <end position="336"/>
    </location>
</feature>
<evidence type="ECO:0000256" key="8">
    <source>
        <dbReference type="ARBA" id="ARBA00022692"/>
    </source>
</evidence>
<keyword evidence="4" id="KW-0813">Transport</keyword>
<feature type="transmembrane region" description="Helical" evidence="11">
    <location>
        <begin position="222"/>
        <end position="244"/>
    </location>
</feature>
<dbReference type="Gene3D" id="1.20.1250.20">
    <property type="entry name" value="MFS general substrate transporter like domains"/>
    <property type="match status" value="2"/>
</dbReference>
<evidence type="ECO:0000256" key="4">
    <source>
        <dbReference type="ARBA" id="ARBA00022448"/>
    </source>
</evidence>
<dbReference type="InterPro" id="IPR036259">
    <property type="entry name" value="MFS_trans_sf"/>
</dbReference>
<comment type="function">
    <text evidence="1">Intake of glucose and galactose.</text>
</comment>
<evidence type="ECO:0000259" key="12">
    <source>
        <dbReference type="PROSITE" id="PS50850"/>
    </source>
</evidence>
<name>A0A437R0T2_9GAMM</name>
<reference evidence="13 14" key="1">
    <citation type="submission" date="2019-01" db="EMBL/GenBank/DDBJ databases">
        <authorList>
            <person name="Chen W.-M."/>
        </authorList>
    </citation>
    <scope>NUCLEOTIDE SEQUENCE [LARGE SCALE GENOMIC DNA]</scope>
    <source>
        <strain evidence="13 14">KYPC3</strain>
    </source>
</reference>
<dbReference type="GO" id="GO:1904659">
    <property type="term" value="P:D-glucose transmembrane transport"/>
    <property type="evidence" value="ECO:0007669"/>
    <property type="project" value="InterPro"/>
</dbReference>
<dbReference type="EMBL" id="SACS01000005">
    <property type="protein sequence ID" value="RVU40374.1"/>
    <property type="molecule type" value="Genomic_DNA"/>
</dbReference>
<evidence type="ECO:0000256" key="3">
    <source>
        <dbReference type="ARBA" id="ARBA00009120"/>
    </source>
</evidence>
<dbReference type="Pfam" id="PF07690">
    <property type="entry name" value="MFS_1"/>
    <property type="match status" value="1"/>
</dbReference>
<feature type="transmembrane region" description="Helical" evidence="11">
    <location>
        <begin position="133"/>
        <end position="152"/>
    </location>
</feature>
<protein>
    <submittedName>
        <fullName evidence="13">Sugar MFS transporter</fullName>
    </submittedName>
</protein>
<evidence type="ECO:0000256" key="10">
    <source>
        <dbReference type="ARBA" id="ARBA00023136"/>
    </source>
</evidence>
<dbReference type="AlphaFoldDB" id="A0A437R0T2"/>
<organism evidence="13 14">
    <name type="scientific">Rheinheimera riviphila</name>
    <dbReference type="NCBI Taxonomy" id="1834037"/>
    <lineage>
        <taxon>Bacteria</taxon>
        <taxon>Pseudomonadati</taxon>
        <taxon>Pseudomonadota</taxon>
        <taxon>Gammaproteobacteria</taxon>
        <taxon>Chromatiales</taxon>
        <taxon>Chromatiaceae</taxon>
        <taxon>Rheinheimera</taxon>
    </lineage>
</organism>
<keyword evidence="14" id="KW-1185">Reference proteome</keyword>
<dbReference type="InterPro" id="IPR020846">
    <property type="entry name" value="MFS_dom"/>
</dbReference>
<sequence>MTSLFFIWGFITALNDILIPQLKAAFSLNYTQAMLVQFCFFGAYFLVSPLAGKLIERIGYIKGIMVGLATIALGCLLFYPAAEISVYALFLFGLFILASGVTILQVSANPYVAILGKEETAASRLSLAQAINSLGHTLAPLFGAALIFSATADLSASAGVAGATADAKSVQLPYLILAGVTLLTAAGFYFLKLPLLTPPVAAASPTQQQLTAESSIWQQKGLLLGVLAIFLYVGAEVSIGSFLVNYLALEHIGGLSEKQASTMVAYYWGGAMIGRFIGALLTRYISASYVLLSNALIAILLLFVTMNSTGMVAVWSVIAIGFFNSIMFPTIFTMAIRGLGPLTSRGSGLLCQAIVGGAILPLLQGLVADSVGVQLSFIVPVLAYGYIAGYAWYSNRQHRTLTSLSQVSL</sequence>
<evidence type="ECO:0000256" key="5">
    <source>
        <dbReference type="ARBA" id="ARBA00022475"/>
    </source>
</evidence>
<feature type="transmembrane region" description="Helical" evidence="11">
    <location>
        <begin position="264"/>
        <end position="282"/>
    </location>
</feature>
<evidence type="ECO:0000256" key="7">
    <source>
        <dbReference type="ARBA" id="ARBA00022597"/>
    </source>
</evidence>